<keyword evidence="2" id="KW-0238">DNA-binding</keyword>
<dbReference type="InterPro" id="IPR036390">
    <property type="entry name" value="WH_DNA-bd_sf"/>
</dbReference>
<evidence type="ECO:0000259" key="4">
    <source>
        <dbReference type="PROSITE" id="PS50987"/>
    </source>
</evidence>
<proteinExistence type="predicted"/>
<dbReference type="SMART" id="SM00418">
    <property type="entry name" value="HTH_ARSR"/>
    <property type="match status" value="1"/>
</dbReference>
<dbReference type="PRINTS" id="PR00778">
    <property type="entry name" value="HTHARSR"/>
</dbReference>
<dbReference type="Pfam" id="PF01022">
    <property type="entry name" value="HTH_5"/>
    <property type="match status" value="1"/>
</dbReference>
<dbReference type="Proteomes" id="UP000219621">
    <property type="component" value="Unassembled WGS sequence"/>
</dbReference>
<protein>
    <submittedName>
        <fullName evidence="5">Transcriptional regulator, ArsR family</fullName>
    </submittedName>
</protein>
<dbReference type="Gene3D" id="1.10.10.10">
    <property type="entry name" value="Winged helix-like DNA-binding domain superfamily/Winged helix DNA-binding domain"/>
    <property type="match status" value="1"/>
</dbReference>
<dbReference type="InterPro" id="IPR036388">
    <property type="entry name" value="WH-like_DNA-bd_sf"/>
</dbReference>
<dbReference type="CDD" id="cd00090">
    <property type="entry name" value="HTH_ARSR"/>
    <property type="match status" value="1"/>
</dbReference>
<dbReference type="SUPFAM" id="SSF46785">
    <property type="entry name" value="Winged helix' DNA-binding domain"/>
    <property type="match status" value="1"/>
</dbReference>
<evidence type="ECO:0000256" key="1">
    <source>
        <dbReference type="ARBA" id="ARBA00023015"/>
    </source>
</evidence>
<dbReference type="EMBL" id="OCNJ01000001">
    <property type="protein sequence ID" value="SOD90592.1"/>
    <property type="molecule type" value="Genomic_DNA"/>
</dbReference>
<dbReference type="InterPro" id="IPR011991">
    <property type="entry name" value="ArsR-like_HTH"/>
</dbReference>
<evidence type="ECO:0000313" key="5">
    <source>
        <dbReference type="EMBL" id="SOD90592.1"/>
    </source>
</evidence>
<sequence>MPDDLGMDLQQLQENARRASALLKAMSNEHRLMILCQLLHGEMSVGQLERIVGLSQSALSQHLARLRRDDLVKTRRSAQTIYYSLKGEEAAAVISTLYTLYCAEDDANPCRPSAVGA</sequence>
<dbReference type="GO" id="GO:0003700">
    <property type="term" value="F:DNA-binding transcription factor activity"/>
    <property type="evidence" value="ECO:0007669"/>
    <property type="project" value="InterPro"/>
</dbReference>
<dbReference type="AlphaFoldDB" id="A0A286G533"/>
<dbReference type="PROSITE" id="PS50987">
    <property type="entry name" value="HTH_ARSR_2"/>
    <property type="match status" value="1"/>
</dbReference>
<keyword evidence="1" id="KW-0805">Transcription regulation</keyword>
<reference evidence="5 6" key="1">
    <citation type="submission" date="2017-09" db="EMBL/GenBank/DDBJ databases">
        <authorList>
            <person name="Ehlers B."/>
            <person name="Leendertz F.H."/>
        </authorList>
    </citation>
    <scope>NUCLEOTIDE SEQUENCE [LARGE SCALE GENOMIC DNA]</scope>
    <source>
        <strain evidence="5 6">USBA 140</strain>
    </source>
</reference>
<name>A0A286G533_9PROT</name>
<dbReference type="FunFam" id="1.10.10.10:FF:000403">
    <property type="entry name" value="ArsR family transcriptional regulator"/>
    <property type="match status" value="1"/>
</dbReference>
<dbReference type="InterPro" id="IPR001845">
    <property type="entry name" value="HTH_ArsR_DNA-bd_dom"/>
</dbReference>
<dbReference type="PANTHER" id="PTHR43132">
    <property type="entry name" value="ARSENICAL RESISTANCE OPERON REPRESSOR ARSR-RELATED"/>
    <property type="match status" value="1"/>
</dbReference>
<dbReference type="GO" id="GO:0003677">
    <property type="term" value="F:DNA binding"/>
    <property type="evidence" value="ECO:0007669"/>
    <property type="project" value="UniProtKB-KW"/>
</dbReference>
<gene>
    <name evidence="5" type="ORF">SAMN05421508_101594</name>
</gene>
<dbReference type="PANTHER" id="PTHR43132:SF2">
    <property type="entry name" value="ARSENICAL RESISTANCE OPERON REPRESSOR ARSR-RELATED"/>
    <property type="match status" value="1"/>
</dbReference>
<keyword evidence="3" id="KW-0804">Transcription</keyword>
<feature type="domain" description="HTH arsR-type" evidence="4">
    <location>
        <begin position="12"/>
        <end position="105"/>
    </location>
</feature>
<evidence type="ECO:0000256" key="3">
    <source>
        <dbReference type="ARBA" id="ARBA00023163"/>
    </source>
</evidence>
<evidence type="ECO:0000256" key="2">
    <source>
        <dbReference type="ARBA" id="ARBA00023125"/>
    </source>
</evidence>
<accession>A0A286G533</accession>
<evidence type="ECO:0000313" key="6">
    <source>
        <dbReference type="Proteomes" id="UP000219621"/>
    </source>
</evidence>
<dbReference type="NCBIfam" id="NF033788">
    <property type="entry name" value="HTH_metalloreg"/>
    <property type="match status" value="1"/>
</dbReference>
<organism evidence="5 6">
    <name type="scientific">Caenispirillum bisanense</name>
    <dbReference type="NCBI Taxonomy" id="414052"/>
    <lineage>
        <taxon>Bacteria</taxon>
        <taxon>Pseudomonadati</taxon>
        <taxon>Pseudomonadota</taxon>
        <taxon>Alphaproteobacteria</taxon>
        <taxon>Rhodospirillales</taxon>
        <taxon>Novispirillaceae</taxon>
        <taxon>Caenispirillum</taxon>
    </lineage>
</organism>
<keyword evidence="6" id="KW-1185">Reference proteome</keyword>
<dbReference type="InterPro" id="IPR051011">
    <property type="entry name" value="Metal_resp_trans_reg"/>
</dbReference>